<accession>A0A918SI78</accession>
<dbReference type="AlphaFoldDB" id="A0A918SI78"/>
<evidence type="ECO:0000259" key="7">
    <source>
        <dbReference type="PROSITE" id="PS51900"/>
    </source>
</evidence>
<dbReference type="InterPro" id="IPR010998">
    <property type="entry name" value="Integrase_recombinase_N"/>
</dbReference>
<evidence type="ECO:0000256" key="4">
    <source>
        <dbReference type="ARBA" id="ARBA00023172"/>
    </source>
</evidence>
<evidence type="ECO:0000313" key="8">
    <source>
        <dbReference type="EMBL" id="GHA44355.1"/>
    </source>
</evidence>
<dbReference type="Gene3D" id="1.10.150.130">
    <property type="match status" value="1"/>
</dbReference>
<dbReference type="Proteomes" id="UP000610456">
    <property type="component" value="Unassembled WGS sequence"/>
</dbReference>
<dbReference type="EMBL" id="BMXB01000012">
    <property type="protein sequence ID" value="GHA44355.1"/>
    <property type="molecule type" value="Genomic_DNA"/>
</dbReference>
<dbReference type="InterPro" id="IPR011010">
    <property type="entry name" value="DNA_brk_join_enz"/>
</dbReference>
<evidence type="ECO:0000259" key="6">
    <source>
        <dbReference type="PROSITE" id="PS51898"/>
    </source>
</evidence>
<dbReference type="InterPro" id="IPR004107">
    <property type="entry name" value="Integrase_SAM-like_N"/>
</dbReference>
<dbReference type="InterPro" id="IPR044068">
    <property type="entry name" value="CB"/>
</dbReference>
<keyword evidence="4" id="KW-0233">DNA recombination</keyword>
<keyword evidence="9" id="KW-1185">Reference proteome</keyword>
<keyword evidence="3 5" id="KW-0238">DNA-binding</keyword>
<dbReference type="InterPro" id="IPR050090">
    <property type="entry name" value="Tyrosine_recombinase_XerCD"/>
</dbReference>
<protein>
    <recommendedName>
        <fullName evidence="10">Site-specific recombinase XerD</fullName>
    </recommendedName>
</protein>
<sequence>MDRKCITLKNLLIKQKKCIGLKFYTDKVVQALVNDLPDVRWSEEYRMSYIANSPANLNLIFKTFRGVAWINCNFFYARSNFGKETEPVDVQRFGSREPVEGKKLCPESYLRKLELKCYASSTVNTYVSCFEAFLNHYVDRELKDLNENDIRLYLQKLIREHSSNSYVNQAINAIKFYYEVVLEMPNRFYAIERPRAEEKLPQVLAKEEVLSIIENTNNIKHRCIVSLLYSAGLRRGEVLNLKPDDIDSKRMVIKVRSGKGNKDRYTILSEKLVVDLRIYYKEWRPNTFLFEGPGGKRCSPESVACIVREAARKAKIKKKVTPHVLRHSFATHLLENGTDLRYIQVLLGHKSTKTTEIYTHVATNIFFKIKNPLD</sequence>
<name>A0A918SI78_9FLAO</name>
<dbReference type="PROSITE" id="PS51900">
    <property type="entry name" value="CB"/>
    <property type="match status" value="1"/>
</dbReference>
<gene>
    <name evidence="8" type="ORF">GCM10007103_27000</name>
</gene>
<dbReference type="Pfam" id="PF13495">
    <property type="entry name" value="Phage_int_SAM_4"/>
    <property type="match status" value="1"/>
</dbReference>
<reference evidence="8" key="1">
    <citation type="journal article" date="2014" name="Int. J. Syst. Evol. Microbiol.">
        <title>Complete genome sequence of Corynebacterium casei LMG S-19264T (=DSM 44701T), isolated from a smear-ripened cheese.</title>
        <authorList>
            <consortium name="US DOE Joint Genome Institute (JGI-PGF)"/>
            <person name="Walter F."/>
            <person name="Albersmeier A."/>
            <person name="Kalinowski J."/>
            <person name="Ruckert C."/>
        </authorList>
    </citation>
    <scope>NUCLEOTIDE SEQUENCE</scope>
    <source>
        <strain evidence="8">KCTC 12719</strain>
    </source>
</reference>
<dbReference type="GO" id="GO:0006310">
    <property type="term" value="P:DNA recombination"/>
    <property type="evidence" value="ECO:0007669"/>
    <property type="project" value="UniProtKB-KW"/>
</dbReference>
<comment type="similarity">
    <text evidence="1">Belongs to the 'phage' integrase family.</text>
</comment>
<evidence type="ECO:0000256" key="1">
    <source>
        <dbReference type="ARBA" id="ARBA00008857"/>
    </source>
</evidence>
<dbReference type="SUPFAM" id="SSF56349">
    <property type="entry name" value="DNA breaking-rejoining enzymes"/>
    <property type="match status" value="1"/>
</dbReference>
<reference evidence="8" key="2">
    <citation type="submission" date="2020-09" db="EMBL/GenBank/DDBJ databases">
        <authorList>
            <person name="Sun Q."/>
            <person name="Kim S."/>
        </authorList>
    </citation>
    <scope>NUCLEOTIDE SEQUENCE</scope>
    <source>
        <strain evidence="8">KCTC 12719</strain>
    </source>
</reference>
<dbReference type="Pfam" id="PF00589">
    <property type="entry name" value="Phage_integrase"/>
    <property type="match status" value="1"/>
</dbReference>
<feature type="domain" description="Tyr recombinase" evidence="6">
    <location>
        <begin position="199"/>
        <end position="371"/>
    </location>
</feature>
<evidence type="ECO:0008006" key="10">
    <source>
        <dbReference type="Google" id="ProtNLM"/>
    </source>
</evidence>
<dbReference type="GO" id="GO:0015074">
    <property type="term" value="P:DNA integration"/>
    <property type="evidence" value="ECO:0007669"/>
    <property type="project" value="UniProtKB-KW"/>
</dbReference>
<evidence type="ECO:0000256" key="2">
    <source>
        <dbReference type="ARBA" id="ARBA00022908"/>
    </source>
</evidence>
<evidence type="ECO:0000313" key="9">
    <source>
        <dbReference type="Proteomes" id="UP000610456"/>
    </source>
</evidence>
<dbReference type="RefSeq" id="WP_189605300.1">
    <property type="nucleotide sequence ID" value="NZ_BMXB01000012.1"/>
</dbReference>
<keyword evidence="2" id="KW-0229">DNA integration</keyword>
<dbReference type="Gene3D" id="1.10.443.10">
    <property type="entry name" value="Intergrase catalytic core"/>
    <property type="match status" value="1"/>
</dbReference>
<dbReference type="NCBIfam" id="NF040815">
    <property type="entry name" value="recomb_XerA_Arch"/>
    <property type="match status" value="1"/>
</dbReference>
<dbReference type="PANTHER" id="PTHR30349">
    <property type="entry name" value="PHAGE INTEGRASE-RELATED"/>
    <property type="match status" value="1"/>
</dbReference>
<evidence type="ECO:0000256" key="3">
    <source>
        <dbReference type="ARBA" id="ARBA00023125"/>
    </source>
</evidence>
<dbReference type="GO" id="GO:0003677">
    <property type="term" value="F:DNA binding"/>
    <property type="evidence" value="ECO:0007669"/>
    <property type="project" value="UniProtKB-UniRule"/>
</dbReference>
<dbReference type="InterPro" id="IPR002104">
    <property type="entry name" value="Integrase_catalytic"/>
</dbReference>
<dbReference type="PROSITE" id="PS51898">
    <property type="entry name" value="TYR_RECOMBINASE"/>
    <property type="match status" value="1"/>
</dbReference>
<comment type="caution">
    <text evidence="8">The sequence shown here is derived from an EMBL/GenBank/DDBJ whole genome shotgun (WGS) entry which is preliminary data.</text>
</comment>
<dbReference type="PANTHER" id="PTHR30349:SF64">
    <property type="entry name" value="PROPHAGE INTEGRASE INTD-RELATED"/>
    <property type="match status" value="1"/>
</dbReference>
<proteinExistence type="inferred from homology"/>
<evidence type="ECO:0000256" key="5">
    <source>
        <dbReference type="PROSITE-ProRule" id="PRU01248"/>
    </source>
</evidence>
<dbReference type="InterPro" id="IPR013762">
    <property type="entry name" value="Integrase-like_cat_sf"/>
</dbReference>
<feature type="domain" description="Core-binding (CB)" evidence="7">
    <location>
        <begin position="100"/>
        <end position="182"/>
    </location>
</feature>
<organism evidence="8 9">
    <name type="scientific">Salinimicrobium marinum</name>
    <dbReference type="NCBI Taxonomy" id="680283"/>
    <lineage>
        <taxon>Bacteria</taxon>
        <taxon>Pseudomonadati</taxon>
        <taxon>Bacteroidota</taxon>
        <taxon>Flavobacteriia</taxon>
        <taxon>Flavobacteriales</taxon>
        <taxon>Flavobacteriaceae</taxon>
        <taxon>Salinimicrobium</taxon>
    </lineage>
</organism>